<gene>
    <name evidence="1" type="ORF">MILVUS5_LOCUS31688</name>
</gene>
<name>A0ACB0LC31_TRIPR</name>
<keyword evidence="2" id="KW-1185">Reference proteome</keyword>
<accession>A0ACB0LC31</accession>
<dbReference type="EMBL" id="CASHSV030000513">
    <property type="protein sequence ID" value="CAJ2666973.1"/>
    <property type="molecule type" value="Genomic_DNA"/>
</dbReference>
<reference evidence="1" key="1">
    <citation type="submission" date="2023-10" db="EMBL/GenBank/DDBJ databases">
        <authorList>
            <person name="Rodriguez Cubillos JULIANA M."/>
            <person name="De Vega J."/>
        </authorList>
    </citation>
    <scope>NUCLEOTIDE SEQUENCE</scope>
</reference>
<dbReference type="Proteomes" id="UP001177021">
    <property type="component" value="Unassembled WGS sequence"/>
</dbReference>
<proteinExistence type="predicted"/>
<comment type="caution">
    <text evidence="1">The sequence shown here is derived from an EMBL/GenBank/DDBJ whole genome shotgun (WGS) entry which is preliminary data.</text>
</comment>
<organism evidence="1 2">
    <name type="scientific">Trifolium pratense</name>
    <name type="common">Red clover</name>
    <dbReference type="NCBI Taxonomy" id="57577"/>
    <lineage>
        <taxon>Eukaryota</taxon>
        <taxon>Viridiplantae</taxon>
        <taxon>Streptophyta</taxon>
        <taxon>Embryophyta</taxon>
        <taxon>Tracheophyta</taxon>
        <taxon>Spermatophyta</taxon>
        <taxon>Magnoliopsida</taxon>
        <taxon>eudicotyledons</taxon>
        <taxon>Gunneridae</taxon>
        <taxon>Pentapetalae</taxon>
        <taxon>rosids</taxon>
        <taxon>fabids</taxon>
        <taxon>Fabales</taxon>
        <taxon>Fabaceae</taxon>
        <taxon>Papilionoideae</taxon>
        <taxon>50 kb inversion clade</taxon>
        <taxon>NPAAA clade</taxon>
        <taxon>Hologalegina</taxon>
        <taxon>IRL clade</taxon>
        <taxon>Trifolieae</taxon>
        <taxon>Trifolium</taxon>
    </lineage>
</organism>
<evidence type="ECO:0000313" key="2">
    <source>
        <dbReference type="Proteomes" id="UP001177021"/>
    </source>
</evidence>
<sequence>MQRESRNKTLIFKPWRFQGVGFFVPKLIAKTGKDEDILLSYANPSYGRRPSLPTSPRPCIAKWAFGIQLFWACFLSYINWANLILPLGPLPSPQPPKHEIRRNEMLKTLSFPFRVMSPKNPSFECGQSPASPVIKRLRRMLALSTEDLMDDFGEFSEFVKELNDYCWRLTKEEKRFLDSVLRLEKELKDSASFVIAVENVKECHAEVTEAVDSQIEITKETMGVQEEILGICFNEERRVDDRLALLNKEMKPLVKRKRALQGEIRDDVAKLISRRHSLMDLLDKQNELREDLKPIDENMVKAKRVKRALEEMHRIAVADAGELGNSTMP</sequence>
<evidence type="ECO:0000313" key="1">
    <source>
        <dbReference type="EMBL" id="CAJ2666973.1"/>
    </source>
</evidence>
<protein>
    <submittedName>
        <fullName evidence="1">Uncharacterized protein</fullName>
    </submittedName>
</protein>